<dbReference type="GO" id="GO:0016020">
    <property type="term" value="C:membrane"/>
    <property type="evidence" value="ECO:0007669"/>
    <property type="project" value="UniProtKB-SubCell"/>
</dbReference>
<dbReference type="InterPro" id="IPR036513">
    <property type="entry name" value="STAS_dom_sf"/>
</dbReference>
<dbReference type="EMBL" id="CP158165">
    <property type="protein sequence ID" value="XBV23009.1"/>
    <property type="molecule type" value="Genomic_DNA"/>
</dbReference>
<evidence type="ECO:0000256" key="2">
    <source>
        <dbReference type="ARBA" id="ARBA00022692"/>
    </source>
</evidence>
<dbReference type="AlphaFoldDB" id="A0AAU7T8M1"/>
<dbReference type="SUPFAM" id="SSF52091">
    <property type="entry name" value="SpoIIaa-like"/>
    <property type="match status" value="1"/>
</dbReference>
<dbReference type="PANTHER" id="PTHR11814">
    <property type="entry name" value="SULFATE TRANSPORTER"/>
    <property type="match status" value="1"/>
</dbReference>
<feature type="transmembrane region" description="Helical" evidence="5">
    <location>
        <begin position="46"/>
        <end position="65"/>
    </location>
</feature>
<feature type="transmembrane region" description="Helical" evidence="5">
    <location>
        <begin position="327"/>
        <end position="360"/>
    </location>
</feature>
<organism evidence="7">
    <name type="scientific">Kribbella sp. HUAS MG21</name>
    <dbReference type="NCBI Taxonomy" id="3160966"/>
    <lineage>
        <taxon>Bacteria</taxon>
        <taxon>Bacillati</taxon>
        <taxon>Actinomycetota</taxon>
        <taxon>Actinomycetes</taxon>
        <taxon>Propionibacteriales</taxon>
        <taxon>Kribbellaceae</taxon>
        <taxon>Kribbella</taxon>
    </lineage>
</organism>
<evidence type="ECO:0000313" key="7">
    <source>
        <dbReference type="EMBL" id="XBV23009.1"/>
    </source>
</evidence>
<comment type="subcellular location">
    <subcellularLocation>
        <location evidence="1">Membrane</location>
        <topology evidence="1">Multi-pass membrane protein</topology>
    </subcellularLocation>
</comment>
<sequence length="557" mass="58171">MTFSVPGVATLHAYRPSWLRSDVVAGLTVAAYFVPQVMAYAQLAGLPAVTGLWAALVPLVLYFFLGSSRLLSLGPESTTALLTATAIGPLAAGDPIRYAGLAALLALLVGAVCLISWAARLGFLADLLSKPVLVGYLAGIAVIMMTSQLGRLTGAPVDGDSPPAELLSAIRLVGEWQLAPVTLSVVAIVLLLALARWTPRLPGPIIVVALAALVTWAGDLGAGGVRLVGAVPSGLPEPRLPGLDGGDIGLLALAAVGVSLVGYTDTVLTARAFATRGSERIDPGREFLVLGLSNVSAGMLQGFPISSSGSRTALAEASGARTQVYSLAAAAAILATLLFAGPLLSTFPIPALGALVVYAALRLIDLSEFRRIASFRRSELLLALATTVGVIALDVLYGVLLAVALSVLDVLRRVARPHDGILGYVPGIAGMHDIDDYPEARAVPGLVVYRYDSPLFFANADDFHRRALAAVDDAPTPVRWLLLNAEANVEIDITAIDALDTLREELAARGIVLALARVKQDLRDDLEAAGFLDRLGPDRVFYTLPTAVEAFHHDTSS</sequence>
<dbReference type="NCBIfam" id="TIGR00815">
    <property type="entry name" value="sulP"/>
    <property type="match status" value="1"/>
</dbReference>
<evidence type="ECO:0000256" key="3">
    <source>
        <dbReference type="ARBA" id="ARBA00022989"/>
    </source>
</evidence>
<keyword evidence="3 5" id="KW-1133">Transmembrane helix</keyword>
<dbReference type="InterPro" id="IPR011547">
    <property type="entry name" value="SLC26A/SulP_dom"/>
</dbReference>
<evidence type="ECO:0000259" key="6">
    <source>
        <dbReference type="PROSITE" id="PS50801"/>
    </source>
</evidence>
<feature type="transmembrane region" description="Helical" evidence="5">
    <location>
        <begin position="131"/>
        <end position="150"/>
    </location>
</feature>
<feature type="transmembrane region" description="Helical" evidence="5">
    <location>
        <begin position="98"/>
        <end position="119"/>
    </location>
</feature>
<keyword evidence="2 5" id="KW-0812">Transmembrane</keyword>
<gene>
    <name evidence="7" type="primary">sulP</name>
    <name evidence="7" type="ORF">ABN611_31125</name>
</gene>
<accession>A0AAU7T8M1</accession>
<dbReference type="GO" id="GO:0055085">
    <property type="term" value="P:transmembrane transport"/>
    <property type="evidence" value="ECO:0007669"/>
    <property type="project" value="InterPro"/>
</dbReference>
<evidence type="ECO:0000256" key="1">
    <source>
        <dbReference type="ARBA" id="ARBA00004141"/>
    </source>
</evidence>
<protein>
    <submittedName>
        <fullName evidence="7">Sulfate permease</fullName>
    </submittedName>
</protein>
<dbReference type="InterPro" id="IPR001902">
    <property type="entry name" value="SLC26A/SulP_fam"/>
</dbReference>
<evidence type="ECO:0000256" key="5">
    <source>
        <dbReference type="SAM" id="Phobius"/>
    </source>
</evidence>
<feature type="transmembrane region" description="Helical" evidence="5">
    <location>
        <begin position="176"/>
        <end position="194"/>
    </location>
</feature>
<feature type="transmembrane region" description="Helical" evidence="5">
    <location>
        <begin position="248"/>
        <end position="266"/>
    </location>
</feature>
<feature type="transmembrane region" description="Helical" evidence="5">
    <location>
        <begin position="380"/>
        <end position="408"/>
    </location>
</feature>
<evidence type="ECO:0000256" key="4">
    <source>
        <dbReference type="ARBA" id="ARBA00023136"/>
    </source>
</evidence>
<name>A0AAU7T8M1_9ACTN</name>
<feature type="domain" description="STAS" evidence="6">
    <location>
        <begin position="436"/>
        <end position="551"/>
    </location>
</feature>
<proteinExistence type="predicted"/>
<dbReference type="Pfam" id="PF01740">
    <property type="entry name" value="STAS"/>
    <property type="match status" value="1"/>
</dbReference>
<reference evidence="7" key="1">
    <citation type="submission" date="2024-06" db="EMBL/GenBank/DDBJ databases">
        <title>Kribbella sp. strain HUAS MG21 genome sequences.</title>
        <authorList>
            <person name="Mo P."/>
        </authorList>
    </citation>
    <scope>NUCLEOTIDE SEQUENCE</scope>
    <source>
        <strain evidence="7">HUAS MG21</strain>
    </source>
</reference>
<dbReference type="RefSeq" id="WP_350275848.1">
    <property type="nucleotide sequence ID" value="NZ_CP158165.1"/>
</dbReference>
<dbReference type="PROSITE" id="PS50801">
    <property type="entry name" value="STAS"/>
    <property type="match status" value="1"/>
</dbReference>
<dbReference type="Pfam" id="PF00916">
    <property type="entry name" value="Sulfate_transp"/>
    <property type="match status" value="1"/>
</dbReference>
<keyword evidence="4 5" id="KW-0472">Membrane</keyword>
<feature type="transmembrane region" description="Helical" evidence="5">
    <location>
        <begin position="206"/>
        <end position="228"/>
    </location>
</feature>
<dbReference type="CDD" id="cd07042">
    <property type="entry name" value="STAS_SulP_like_sulfate_transporter"/>
    <property type="match status" value="1"/>
</dbReference>
<dbReference type="Gene3D" id="3.30.750.24">
    <property type="entry name" value="STAS domain"/>
    <property type="match status" value="1"/>
</dbReference>
<dbReference type="InterPro" id="IPR002645">
    <property type="entry name" value="STAS_dom"/>
</dbReference>